<accession>A0AAJ1JI01</accession>
<protein>
    <submittedName>
        <fullName evidence="1">Uncharacterized protein</fullName>
    </submittedName>
</protein>
<organism evidence="1 2">
    <name type="scientific">Providencia stuartii</name>
    <dbReference type="NCBI Taxonomy" id="588"/>
    <lineage>
        <taxon>Bacteria</taxon>
        <taxon>Pseudomonadati</taxon>
        <taxon>Pseudomonadota</taxon>
        <taxon>Gammaproteobacteria</taxon>
        <taxon>Enterobacterales</taxon>
        <taxon>Morganellaceae</taxon>
        <taxon>Providencia</taxon>
    </lineage>
</organism>
<evidence type="ECO:0000313" key="1">
    <source>
        <dbReference type="EMBL" id="MDE8771664.1"/>
    </source>
</evidence>
<name>A0AAJ1JI01_PROST</name>
<gene>
    <name evidence="1" type="ORF">PZS58_19475</name>
</gene>
<comment type="caution">
    <text evidence="1">The sequence shown here is derived from an EMBL/GenBank/DDBJ whole genome shotgun (WGS) entry which is preliminary data.</text>
</comment>
<proteinExistence type="predicted"/>
<sequence>MDSQNKYLTDLSDFLRHEIHQEHIKFGYYQSRGRVAVIAQNTALLNALKQDPDQSPDSQTLFLVMSWLMGKPRQPASRTTHYLLSSISPDKFSGSTIHPNHNLFVDTFDSPYQWQEGETRAAEQLADALLPSGQWHRHYDIVVLSSKATEQQVSLIQHWMLLTGGSVLIYQEEETSSAIKKLLDTIIPPHDRHIRPSSTQIASNQPTQTGIAVYSQKKTEPQANRQPTHIMTLPHLQNLTSPLPHQQIDTVWIYDAKIIIPKAGKYTFALDTSRIEQDIQLEIGTQKITVTKGEQTPTLTFNHLKEGERCAMRITTTTDGRPPEFRLGWAPPNTDTLALIPQDAFVHEPILQNSAPIKKAPRYRDEMPLADVMRMAPSIHGVQQVISLPSTAINQLALTDERLREIEYFSVTLKKGSQQQILKLDDIALASHASWQTLAKDIEHKINQRLAPLAAPITVDYRDHTLTLKGNGLTFTQFQLKKSQQIPYVEILKNVTTVQAPQSVTHSIHFTLEQLNSLTHITLSLTGKHGRQINLIRRAFKSANVQFASPEEFAGYLQRVLRHYSQDTSLQVVWDDKDERLKVIDHVNRALKALSFGYQEQKHPLIIAENTTELPNHLTVGAITGKLPQHANISHYQQLEGAKSGSIRLNSHTGEWFYLPNRRSPFTGHDQFDFVAIFKGGWRSAPLSIQIQTEKAPILSRPGIRTFSVLDPIYNPPAARNYAVPEDMQVHGITLTQTHQQHPDSPYLSLIAHRWALVKVDITSRTAANAPDIVAIVSDQQGNELGRVRLMGPRQLPQQLADMPVAPSVSHKIADQLSYSAPLKGAWIKPDIRIRLIADNQPITLPYTDSDGYFSPKVTEVPPLTARVASHHLYQTGEGLYAYSPLSWGKEAVAKLPVSQLTLHSSPSHTLAPVLSGYIHPNFYASTLTMPQYDKRNPFFDPANLQIAWAYQQSDWIKKANGTHHELYYTAIQPSIYGSLLGMASPLFGGGIAQSDVLWHEIFGHGLGLSHTNHPYYPFSKQSNGPEIAYDQARSAYITYRYTHPENGSTQEIRPAMYPTAGEDNKAPYDAFIPHSSHYNQKIQRFLSRPIPTSNRQQNHPVYWVSGSIVTLPDGNNHPYSHLNIQRTLGDLPIVAQRDKLRDIPHVYLLVATYATQNGLMTTDSCPIEDIKSISLNMADHGELVKIQIMKADNQQPIYTYANPDALANRLFHQYQANQPLQYITLDNYWCGSPLFWSATDPHLIDFSTGRVNNQRITPNSALCATWISDGQRHQQYFSLSDPWGKNGQINTKQPFLPINHLTLQADRRTTPLAHYNIEANAPLLADVYINQTVDITTLQLPKEQQHYWVTLLVEDPSGDIREQTPLAPWQITRQGELLSIIGTTDSTPNLKITAIRIYLDKHLQDDTPPSTVTLTQNHTATITENTRFLDYNQPVIFNHIEQQPELIAMMEKTANQTMAINEGRLPITPRVISAPLTV</sequence>
<dbReference type="EMBL" id="JAREJI010000023">
    <property type="protein sequence ID" value="MDE8771664.1"/>
    <property type="molecule type" value="Genomic_DNA"/>
</dbReference>
<reference evidence="1 2" key="1">
    <citation type="submission" date="2023-03" db="EMBL/GenBank/DDBJ databases">
        <title>WGS of NDM-producing Providencia thailandensis from Ukrainian patients.</title>
        <authorList>
            <person name="Zabicka D."/>
            <person name="Izdebski R."/>
            <person name="Urbanowicz P."/>
            <person name="Biedrzycka M."/>
            <person name="Guzek A."/>
            <person name="Gniadkowski M."/>
        </authorList>
    </citation>
    <scope>NUCLEOTIDE SEQUENCE [LARGE SCALE GENOMIC DNA]</scope>
    <source>
        <strain evidence="1 2">8015-22</strain>
    </source>
</reference>
<dbReference type="RefSeq" id="WP_088498776.1">
    <property type="nucleotide sequence ID" value="NZ_CP181870.1"/>
</dbReference>
<dbReference type="Proteomes" id="UP001163056">
    <property type="component" value="Unassembled WGS sequence"/>
</dbReference>
<evidence type="ECO:0000313" key="2">
    <source>
        <dbReference type="Proteomes" id="UP001163056"/>
    </source>
</evidence>